<reference evidence="3" key="1">
    <citation type="submission" date="2011-02" db="EMBL/GenBank/DDBJ databases">
        <title>The Genome Sequence of Capsaspora owczarzaki ATCC 30864.</title>
        <authorList>
            <person name="Russ C."/>
            <person name="Cuomo C."/>
            <person name="Burger G."/>
            <person name="Gray M.W."/>
            <person name="Holland P.W.H."/>
            <person name="King N."/>
            <person name="Lang F.B.F."/>
            <person name="Roger A.J."/>
            <person name="Ruiz-Trillo I."/>
            <person name="Young S.K."/>
            <person name="Zeng Q."/>
            <person name="Gargeya S."/>
            <person name="Alvarado L."/>
            <person name="Berlin A."/>
            <person name="Chapman S.B."/>
            <person name="Chen Z."/>
            <person name="Freedman E."/>
            <person name="Gellesch M."/>
            <person name="Goldberg J."/>
            <person name="Griggs A."/>
            <person name="Gujja S."/>
            <person name="Heilman E."/>
            <person name="Heiman D."/>
            <person name="Howarth C."/>
            <person name="Mehta T."/>
            <person name="Neiman D."/>
            <person name="Pearson M."/>
            <person name="Roberts A."/>
            <person name="Saif S."/>
            <person name="Shea T."/>
            <person name="Shenoy N."/>
            <person name="Sisk P."/>
            <person name="Stolte C."/>
            <person name="Sykes S."/>
            <person name="White J."/>
            <person name="Yandava C."/>
            <person name="Haas B."/>
            <person name="Nusbaum C."/>
            <person name="Birren B."/>
        </authorList>
    </citation>
    <scope>NUCLEOTIDE SEQUENCE</scope>
    <source>
        <strain evidence="3">ATCC 30864</strain>
    </source>
</reference>
<dbReference type="EMBL" id="KE346376">
    <property type="protein sequence ID" value="KJE98168.1"/>
    <property type="molecule type" value="Genomic_DNA"/>
</dbReference>
<dbReference type="eggNOG" id="ENOG502SCP4">
    <property type="taxonomic scope" value="Eukaryota"/>
</dbReference>
<feature type="compositionally biased region" description="Gly residues" evidence="1">
    <location>
        <begin position="79"/>
        <end position="89"/>
    </location>
</feature>
<dbReference type="Proteomes" id="UP000008743">
    <property type="component" value="Unassembled WGS sequence"/>
</dbReference>
<dbReference type="InParanoid" id="A0A0D2WYR3"/>
<feature type="compositionally biased region" description="Low complexity" evidence="1">
    <location>
        <begin position="111"/>
        <end position="128"/>
    </location>
</feature>
<protein>
    <submittedName>
        <fullName evidence="2">Uncharacterized protein</fullName>
    </submittedName>
</protein>
<proteinExistence type="predicted"/>
<accession>A0A0D2WYR3</accession>
<name>A0A0D2WYR3_CAPO3</name>
<feature type="region of interest" description="Disordered" evidence="1">
    <location>
        <begin position="70"/>
        <end position="184"/>
    </location>
</feature>
<dbReference type="AlphaFoldDB" id="A0A0D2WYR3"/>
<gene>
    <name evidence="2" type="ORF">CAOG_008176</name>
</gene>
<sequence length="184" mass="19179">MNLQCCAGAQSVHRQAYGFPRLYRRALELNRTVVRPSSPQRAEKYHAWIRSGFTWPNTLMKRLREFAGMPASPSAGAREGAGAGAGAGAGSLPPNQRTAPVSGATPAALRPAGQTNATPPTAPPAGQARTSGNAPVADCAAATARIQSENRSSQIAKTQPPPRDHPASQSSARSLSKQDQESSA</sequence>
<keyword evidence="3" id="KW-1185">Reference proteome</keyword>
<organism evidence="2 3">
    <name type="scientific">Capsaspora owczarzaki (strain ATCC 30864)</name>
    <dbReference type="NCBI Taxonomy" id="595528"/>
    <lineage>
        <taxon>Eukaryota</taxon>
        <taxon>Filasterea</taxon>
        <taxon>Capsaspora</taxon>
    </lineage>
</organism>
<feature type="compositionally biased region" description="Polar residues" evidence="1">
    <location>
        <begin position="145"/>
        <end position="157"/>
    </location>
</feature>
<evidence type="ECO:0000313" key="3">
    <source>
        <dbReference type="Proteomes" id="UP000008743"/>
    </source>
</evidence>
<evidence type="ECO:0000256" key="1">
    <source>
        <dbReference type="SAM" id="MobiDB-lite"/>
    </source>
</evidence>
<evidence type="ECO:0000313" key="2">
    <source>
        <dbReference type="EMBL" id="KJE98168.1"/>
    </source>
</evidence>